<gene>
    <name evidence="2" type="ORF">GCM10023321_83700</name>
</gene>
<accession>A0ABP9RFA1</accession>
<protein>
    <submittedName>
        <fullName evidence="2">DUF4393 domain-containing protein</fullName>
    </submittedName>
</protein>
<evidence type="ECO:0000256" key="1">
    <source>
        <dbReference type="SAM" id="MobiDB-lite"/>
    </source>
</evidence>
<sequence>MSDGPRKPEQGSGEPDPDTGLMPTTADVVGVVRVAGAVMWRAVTGLTKGSVDAVQELAKEVQAGEPITHIVDHQVALAQSALLRALGVENDQAAHAPSRTPRRINSDQDLRLAGSALLKGSWRVEGEPGAQHPSFALMLQSLTPDEARILRFLAVAGPQPAIDIRTKTPFGIGSERLAGGINLIAEMAGCTRPERDRHYLANLNRLGLVRFSEEPVTDRRRYAFVEAQPKATEPMERVRKARTVYRSIYLSLFGQQFSETCFNLEGYDAGGWADDDRGDRILGRRPRERRKKHH</sequence>
<name>A0ABP9RFA1_9PSEU</name>
<dbReference type="RefSeq" id="WP_345703598.1">
    <property type="nucleotide sequence ID" value="NZ_BAABJP010000068.1"/>
</dbReference>
<comment type="caution">
    <text evidence="2">The sequence shown here is derived from an EMBL/GenBank/DDBJ whole genome shotgun (WGS) entry which is preliminary data.</text>
</comment>
<reference evidence="3" key="1">
    <citation type="journal article" date="2019" name="Int. J. Syst. Evol. Microbiol.">
        <title>The Global Catalogue of Microorganisms (GCM) 10K type strain sequencing project: providing services to taxonomists for standard genome sequencing and annotation.</title>
        <authorList>
            <consortium name="The Broad Institute Genomics Platform"/>
            <consortium name="The Broad Institute Genome Sequencing Center for Infectious Disease"/>
            <person name="Wu L."/>
            <person name="Ma J."/>
        </authorList>
    </citation>
    <scope>NUCLEOTIDE SEQUENCE [LARGE SCALE GENOMIC DNA]</scope>
    <source>
        <strain evidence="3">JCM 18303</strain>
    </source>
</reference>
<organism evidence="2 3">
    <name type="scientific">Pseudonocardia eucalypti</name>
    <dbReference type="NCBI Taxonomy" id="648755"/>
    <lineage>
        <taxon>Bacteria</taxon>
        <taxon>Bacillati</taxon>
        <taxon>Actinomycetota</taxon>
        <taxon>Actinomycetes</taxon>
        <taxon>Pseudonocardiales</taxon>
        <taxon>Pseudonocardiaceae</taxon>
        <taxon>Pseudonocardia</taxon>
    </lineage>
</organism>
<keyword evidence="3" id="KW-1185">Reference proteome</keyword>
<dbReference type="Proteomes" id="UP001428817">
    <property type="component" value="Unassembled WGS sequence"/>
</dbReference>
<dbReference type="EMBL" id="BAABJP010000068">
    <property type="protein sequence ID" value="GAA5176119.1"/>
    <property type="molecule type" value="Genomic_DNA"/>
</dbReference>
<dbReference type="Pfam" id="PF14337">
    <property type="entry name" value="Abi_alpha"/>
    <property type="match status" value="1"/>
</dbReference>
<evidence type="ECO:0000313" key="3">
    <source>
        <dbReference type="Proteomes" id="UP001428817"/>
    </source>
</evidence>
<proteinExistence type="predicted"/>
<feature type="region of interest" description="Disordered" evidence="1">
    <location>
        <begin position="1"/>
        <end position="23"/>
    </location>
</feature>
<dbReference type="InterPro" id="IPR025506">
    <property type="entry name" value="Abi_alpha"/>
</dbReference>
<dbReference type="Gene3D" id="3.30.110.190">
    <property type="match status" value="1"/>
</dbReference>
<evidence type="ECO:0000313" key="2">
    <source>
        <dbReference type="EMBL" id="GAA5176119.1"/>
    </source>
</evidence>